<evidence type="ECO:0000256" key="4">
    <source>
        <dbReference type="ARBA" id="ARBA00022679"/>
    </source>
</evidence>
<organism evidence="10 11">
    <name type="scientific">Dokdonia donghaensis DSW-1</name>
    <dbReference type="NCBI Taxonomy" id="1300343"/>
    <lineage>
        <taxon>Bacteria</taxon>
        <taxon>Pseudomonadati</taxon>
        <taxon>Bacteroidota</taxon>
        <taxon>Flavobacteriia</taxon>
        <taxon>Flavobacteriales</taxon>
        <taxon>Flavobacteriaceae</taxon>
        <taxon>Dokdonia</taxon>
    </lineage>
</organism>
<dbReference type="Gene3D" id="1.20.1260.30">
    <property type="match status" value="1"/>
</dbReference>
<accession>A0A0A2GRJ4</accession>
<dbReference type="InterPro" id="IPR029063">
    <property type="entry name" value="SAM-dependent_MTases_sf"/>
</dbReference>
<dbReference type="GO" id="GO:0009307">
    <property type="term" value="P:DNA restriction-modification system"/>
    <property type="evidence" value="ECO:0007669"/>
    <property type="project" value="UniProtKB-KW"/>
</dbReference>
<dbReference type="PANTHER" id="PTHR42933">
    <property type="entry name" value="SLR6095 PROTEIN"/>
    <property type="match status" value="1"/>
</dbReference>
<keyword evidence="6" id="KW-0680">Restriction system</keyword>
<evidence type="ECO:0000313" key="10">
    <source>
        <dbReference type="EMBL" id="KGO05889.1"/>
    </source>
</evidence>
<dbReference type="RefSeq" id="WP_035324911.1">
    <property type="nucleotide sequence ID" value="NZ_CP015125.1"/>
</dbReference>
<name>A0A0A2GRJ4_9FLAO</name>
<dbReference type="GO" id="GO:0003677">
    <property type="term" value="F:DNA binding"/>
    <property type="evidence" value="ECO:0007669"/>
    <property type="project" value="InterPro"/>
</dbReference>
<evidence type="ECO:0000256" key="5">
    <source>
        <dbReference type="ARBA" id="ARBA00022691"/>
    </source>
</evidence>
<dbReference type="EMBL" id="JSAQ01000001">
    <property type="protein sequence ID" value="KGO05889.1"/>
    <property type="molecule type" value="Genomic_DNA"/>
</dbReference>
<evidence type="ECO:0000256" key="2">
    <source>
        <dbReference type="ARBA" id="ARBA00011900"/>
    </source>
</evidence>
<dbReference type="Gene3D" id="3.40.50.150">
    <property type="entry name" value="Vaccinia Virus protein VP39"/>
    <property type="match status" value="1"/>
</dbReference>
<dbReference type="InterPro" id="IPR004546">
    <property type="entry name" value="Restrct_endonuc_T1M"/>
</dbReference>
<dbReference type="InterPro" id="IPR022749">
    <property type="entry name" value="D12N6_MeTrfase_N"/>
</dbReference>
<evidence type="ECO:0000256" key="7">
    <source>
        <dbReference type="ARBA" id="ARBA00047942"/>
    </source>
</evidence>
<dbReference type="KEGG" id="ddo:I597_1958"/>
<dbReference type="Pfam" id="PF12161">
    <property type="entry name" value="HsdM_N"/>
    <property type="match status" value="1"/>
</dbReference>
<dbReference type="GO" id="GO:0004519">
    <property type="term" value="F:endonuclease activity"/>
    <property type="evidence" value="ECO:0007669"/>
    <property type="project" value="UniProtKB-KW"/>
</dbReference>
<feature type="domain" description="N6 adenine-specific DNA methyltransferase N-terminal" evidence="9">
    <location>
        <begin position="9"/>
        <end position="178"/>
    </location>
</feature>
<dbReference type="GO" id="GO:0008170">
    <property type="term" value="F:N-methyltransferase activity"/>
    <property type="evidence" value="ECO:0007669"/>
    <property type="project" value="InterPro"/>
</dbReference>
<keyword evidence="10" id="KW-0255">Endonuclease</keyword>
<dbReference type="InterPro" id="IPR003356">
    <property type="entry name" value="DNA_methylase_A-5"/>
</dbReference>
<comment type="similarity">
    <text evidence="1">Belongs to the N(4)/N(6)-methyltransferase family.</text>
</comment>
<evidence type="ECO:0000256" key="3">
    <source>
        <dbReference type="ARBA" id="ARBA00022603"/>
    </source>
</evidence>
<keyword evidence="3" id="KW-0489">Methyltransferase</keyword>
<evidence type="ECO:0000256" key="6">
    <source>
        <dbReference type="ARBA" id="ARBA00022747"/>
    </source>
</evidence>
<dbReference type="PANTHER" id="PTHR42933:SF1">
    <property type="entry name" value="SITE-SPECIFIC DNA-METHYLTRANSFERASE (ADENINE-SPECIFIC)"/>
    <property type="match status" value="1"/>
</dbReference>
<dbReference type="SUPFAM" id="SSF53335">
    <property type="entry name" value="S-adenosyl-L-methionine-dependent methyltransferases"/>
    <property type="match status" value="1"/>
</dbReference>
<sequence length="533" mass="60660">MSEEQKKLLEKQLWAIANLLRGKMDADDYRNYILGFIFFKYLSEKLHLYADEILAPDNLTYETLDENSDTGKIYIEAVKKACVKNLGYFLKPSELFTSIAQKGNNLSEITTNDNDEATQFFIIEDLERILTNIEQSTMGTESEDDFVKLFEDLDLTSGKLGRTVKAQNETIAKIITHLDDIDFQLQDSDSDLLGDAYEFLIGEFAAGAGKKAGEFYTPQEVSTILAKIVTTRKKRIKSVYDPTCGSGSLLLRVAKEVDDVGMFYGQELNRTTYNLARMNMILHDVHYRKFDIKQEDTLEEPQHIGIDLKAEAIVANPPFSAKWSAKGIFSTDDRFSQYGKLAPKTKADFAFVQHMIHHLDENGIMATVLPHGVLFRGSSEAHIRRYLIEDRNYIDAVIGLPANIFFGTSIPTCILVIKKCREVNEDILFIDASDHFEKKGKDNKLLPEHITQIVETYADRKVTDKYSYRATLQEIAENDYNLNIPRYVDTFEEEEPVDINAVAKEIKALDLAIKETDTRIAAYCKELNVETPF</sequence>
<comment type="catalytic activity">
    <reaction evidence="7">
        <text>a 2'-deoxyadenosine in DNA + S-adenosyl-L-methionine = an N(6)-methyl-2'-deoxyadenosine in DNA + S-adenosyl-L-homocysteine + H(+)</text>
        <dbReference type="Rhea" id="RHEA:15197"/>
        <dbReference type="Rhea" id="RHEA-COMP:12418"/>
        <dbReference type="Rhea" id="RHEA-COMP:12419"/>
        <dbReference type="ChEBI" id="CHEBI:15378"/>
        <dbReference type="ChEBI" id="CHEBI:57856"/>
        <dbReference type="ChEBI" id="CHEBI:59789"/>
        <dbReference type="ChEBI" id="CHEBI:90615"/>
        <dbReference type="ChEBI" id="CHEBI:90616"/>
        <dbReference type="EC" id="2.1.1.72"/>
    </reaction>
</comment>
<dbReference type="EC" id="2.1.1.72" evidence="2"/>
<dbReference type="OrthoDB" id="9814572at2"/>
<gene>
    <name evidence="10" type="ORF">NV36_02860</name>
</gene>
<keyword evidence="5" id="KW-0949">S-adenosyl-L-methionine</keyword>
<proteinExistence type="inferred from homology"/>
<keyword evidence="4" id="KW-0808">Transferase</keyword>
<dbReference type="GO" id="GO:0032259">
    <property type="term" value="P:methylation"/>
    <property type="evidence" value="ECO:0007669"/>
    <property type="project" value="UniProtKB-KW"/>
</dbReference>
<keyword evidence="10" id="KW-0378">Hydrolase</keyword>
<dbReference type="PRINTS" id="PR00507">
    <property type="entry name" value="N12N6MTFRASE"/>
</dbReference>
<keyword evidence="11" id="KW-1185">Reference proteome</keyword>
<feature type="domain" description="DNA methylase adenine-specific" evidence="8">
    <location>
        <begin position="189"/>
        <end position="495"/>
    </location>
</feature>
<evidence type="ECO:0000259" key="9">
    <source>
        <dbReference type="Pfam" id="PF12161"/>
    </source>
</evidence>
<dbReference type="Pfam" id="PF02384">
    <property type="entry name" value="N6_Mtase"/>
    <property type="match status" value="1"/>
</dbReference>
<protein>
    <recommendedName>
        <fullName evidence="2">site-specific DNA-methyltransferase (adenine-specific)</fullName>
        <ecNumber evidence="2">2.1.1.72</ecNumber>
    </recommendedName>
</protein>
<keyword evidence="10" id="KW-0540">Nuclease</keyword>
<dbReference type="InterPro" id="IPR038333">
    <property type="entry name" value="T1MK-like_N_sf"/>
</dbReference>
<evidence type="ECO:0000313" key="11">
    <source>
        <dbReference type="Proteomes" id="UP000030140"/>
    </source>
</evidence>
<evidence type="ECO:0000259" key="8">
    <source>
        <dbReference type="Pfam" id="PF02384"/>
    </source>
</evidence>
<reference evidence="10 11" key="1">
    <citation type="submission" date="2014-10" db="EMBL/GenBank/DDBJ databases">
        <title>Draft genome sequence of the proteorhodopsin-containing marine bacterium Dokdonia donghaensis.</title>
        <authorList>
            <person name="Gomez-Consarnau L."/>
            <person name="Gonzalez J.M."/>
            <person name="Riedel T."/>
            <person name="Jaenicke S."/>
            <person name="Wagner-Doebler I."/>
            <person name="Fuhrman J.A."/>
        </authorList>
    </citation>
    <scope>NUCLEOTIDE SEQUENCE [LARGE SCALE GENOMIC DNA]</scope>
    <source>
        <strain evidence="10 11">DSW-1</strain>
    </source>
</reference>
<dbReference type="InterPro" id="IPR051537">
    <property type="entry name" value="DNA_Adenine_Mtase"/>
</dbReference>
<comment type="caution">
    <text evidence="10">The sequence shown here is derived from an EMBL/GenBank/DDBJ whole genome shotgun (WGS) entry which is preliminary data.</text>
</comment>
<dbReference type="GO" id="GO:0009007">
    <property type="term" value="F:site-specific DNA-methyltransferase (adenine-specific) activity"/>
    <property type="evidence" value="ECO:0007669"/>
    <property type="project" value="UniProtKB-EC"/>
</dbReference>
<evidence type="ECO:0000256" key="1">
    <source>
        <dbReference type="ARBA" id="ARBA00006594"/>
    </source>
</evidence>
<dbReference type="NCBIfam" id="TIGR00497">
    <property type="entry name" value="hsdM"/>
    <property type="match status" value="1"/>
</dbReference>
<dbReference type="Proteomes" id="UP000030140">
    <property type="component" value="Unassembled WGS sequence"/>
</dbReference>
<dbReference type="PATRIC" id="fig|1300343.5.peg.1966"/>
<dbReference type="AlphaFoldDB" id="A0A0A2GRJ4"/>